<protein>
    <submittedName>
        <fullName evidence="1">Uncharacterized protein</fullName>
    </submittedName>
</protein>
<evidence type="ECO:0000313" key="2">
    <source>
        <dbReference type="Proteomes" id="UP001597475"/>
    </source>
</evidence>
<dbReference type="EMBL" id="JBHUMK010000009">
    <property type="protein sequence ID" value="MFD2608158.1"/>
    <property type="molecule type" value="Genomic_DNA"/>
</dbReference>
<keyword evidence="2" id="KW-1185">Reference proteome</keyword>
<reference evidence="2" key="1">
    <citation type="journal article" date="2019" name="Int. J. Syst. Evol. Microbiol.">
        <title>The Global Catalogue of Microorganisms (GCM) 10K type strain sequencing project: providing services to taxonomists for standard genome sequencing and annotation.</title>
        <authorList>
            <consortium name="The Broad Institute Genomics Platform"/>
            <consortium name="The Broad Institute Genome Sequencing Center for Infectious Disease"/>
            <person name="Wu L."/>
            <person name="Ma J."/>
        </authorList>
    </citation>
    <scope>NUCLEOTIDE SEQUENCE [LARGE SCALE GENOMIC DNA]</scope>
    <source>
        <strain evidence="2">KCTC 33842</strain>
    </source>
</reference>
<comment type="caution">
    <text evidence="1">The sequence shown here is derived from an EMBL/GenBank/DDBJ whole genome shotgun (WGS) entry which is preliminary data.</text>
</comment>
<name>A0ABW5P1E4_9DEIO</name>
<accession>A0ABW5P1E4</accession>
<dbReference type="Proteomes" id="UP001597475">
    <property type="component" value="Unassembled WGS sequence"/>
</dbReference>
<dbReference type="RefSeq" id="WP_386842454.1">
    <property type="nucleotide sequence ID" value="NZ_JBHUMK010000009.1"/>
</dbReference>
<evidence type="ECO:0000313" key="1">
    <source>
        <dbReference type="EMBL" id="MFD2608158.1"/>
    </source>
</evidence>
<organism evidence="1 2">
    <name type="scientific">Deinococcus taklimakanensis</name>
    <dbReference type="NCBI Taxonomy" id="536443"/>
    <lineage>
        <taxon>Bacteria</taxon>
        <taxon>Thermotogati</taxon>
        <taxon>Deinococcota</taxon>
        <taxon>Deinococci</taxon>
        <taxon>Deinococcales</taxon>
        <taxon>Deinococcaceae</taxon>
        <taxon>Deinococcus</taxon>
    </lineage>
</organism>
<gene>
    <name evidence="1" type="ORF">ACFSR9_01715</name>
</gene>
<proteinExistence type="predicted"/>
<sequence>MNQFTSPNRNSSAGRPWLWLALLLGALLLGYVTAMGIRHNPYVSDVDANGVSKYRFLRECRELMHDADKLNVSAMGQSIPLRTLAGQGQALPATDHVHAELSQTPAQLVNGISAVNGGGWTLTTPATISVTRSGVRQTLGELPVQCSHSKKDDRTTAVVQLPGQ</sequence>